<proteinExistence type="predicted"/>
<evidence type="ECO:0000313" key="2">
    <source>
        <dbReference type="Proteomes" id="UP000266188"/>
    </source>
</evidence>
<organism evidence="1 2">
    <name type="scientific">Aspergillus sclerotialis</name>
    <dbReference type="NCBI Taxonomy" id="2070753"/>
    <lineage>
        <taxon>Eukaryota</taxon>
        <taxon>Fungi</taxon>
        <taxon>Dikarya</taxon>
        <taxon>Ascomycota</taxon>
        <taxon>Pezizomycotina</taxon>
        <taxon>Eurotiomycetes</taxon>
        <taxon>Eurotiomycetidae</taxon>
        <taxon>Eurotiales</taxon>
        <taxon>Aspergillaceae</taxon>
        <taxon>Aspergillus</taxon>
        <taxon>Aspergillus subgen. Polypaecilum</taxon>
    </lineage>
</organism>
<keyword evidence="2" id="KW-1185">Reference proteome</keyword>
<accession>A0A3A3A5A2</accession>
<dbReference type="OrthoDB" id="4232400at2759"/>
<protein>
    <submittedName>
        <fullName evidence="1">Uncharacterized protein</fullName>
    </submittedName>
</protein>
<dbReference type="AlphaFoldDB" id="A0A3A3A5A2"/>
<evidence type="ECO:0000313" key="1">
    <source>
        <dbReference type="EMBL" id="RJE25155.1"/>
    </source>
</evidence>
<reference evidence="2" key="1">
    <citation type="submission" date="2017-02" db="EMBL/GenBank/DDBJ databases">
        <authorList>
            <person name="Tafer H."/>
            <person name="Lopandic K."/>
        </authorList>
    </citation>
    <scope>NUCLEOTIDE SEQUENCE [LARGE SCALE GENOMIC DNA]</scope>
    <source>
        <strain evidence="2">CBS 366.77</strain>
    </source>
</reference>
<dbReference type="EMBL" id="MVGC01000056">
    <property type="protein sequence ID" value="RJE25155.1"/>
    <property type="molecule type" value="Genomic_DNA"/>
</dbReference>
<dbReference type="PANTHER" id="PTHR40628:SF1">
    <property type="entry name" value="CHROMO DOMAIN-CONTAINING PROTEIN"/>
    <property type="match status" value="1"/>
</dbReference>
<dbReference type="Proteomes" id="UP000266188">
    <property type="component" value="Unassembled WGS sequence"/>
</dbReference>
<comment type="caution">
    <text evidence="1">The sequence shown here is derived from an EMBL/GenBank/DDBJ whole genome shotgun (WGS) entry which is preliminary data.</text>
</comment>
<gene>
    <name evidence="1" type="ORF">PHISCL_02494</name>
</gene>
<name>A0A3A3A5A2_9EURO</name>
<sequence>MEPLSQTKENAFPCPAWVFSNNSNVHVAKDRCWFGDDYTPIESFVTDMLGNSIKVVGMGTVNLPTHISPTQTGPDSHGNVCLKNVLHAPTVICDIIGRPILHDYEVNLGDQREHSGFITNSCDGSPTAYFKPSSATVGFLEVQLSEPPSGPELGPSPFDSSALYMIHAFWPDSERTRIAGLLTSRQTKAKHVGPPTSAEKAWLKTHYGNEFKFLRSHGLRIYNKKERAEGRSIIRDMMSKDGMD</sequence>
<dbReference type="PANTHER" id="PTHR40628">
    <property type="entry name" value="CHROMO DOMAIN-CONTAINING PROTEIN"/>
    <property type="match status" value="1"/>
</dbReference>